<gene>
    <name evidence="1" type="ORF">BDN72DRAFT_413848</name>
</gene>
<reference evidence="1 2" key="1">
    <citation type="journal article" date="2019" name="Nat. Ecol. Evol.">
        <title>Megaphylogeny resolves global patterns of mushroom evolution.</title>
        <authorList>
            <person name="Varga T."/>
            <person name="Krizsan K."/>
            <person name="Foldi C."/>
            <person name="Dima B."/>
            <person name="Sanchez-Garcia M."/>
            <person name="Sanchez-Ramirez S."/>
            <person name="Szollosi G.J."/>
            <person name="Szarkandi J.G."/>
            <person name="Papp V."/>
            <person name="Albert L."/>
            <person name="Andreopoulos W."/>
            <person name="Angelini C."/>
            <person name="Antonin V."/>
            <person name="Barry K.W."/>
            <person name="Bougher N.L."/>
            <person name="Buchanan P."/>
            <person name="Buyck B."/>
            <person name="Bense V."/>
            <person name="Catcheside P."/>
            <person name="Chovatia M."/>
            <person name="Cooper J."/>
            <person name="Damon W."/>
            <person name="Desjardin D."/>
            <person name="Finy P."/>
            <person name="Geml J."/>
            <person name="Haridas S."/>
            <person name="Hughes K."/>
            <person name="Justo A."/>
            <person name="Karasinski D."/>
            <person name="Kautmanova I."/>
            <person name="Kiss B."/>
            <person name="Kocsube S."/>
            <person name="Kotiranta H."/>
            <person name="LaButti K.M."/>
            <person name="Lechner B.E."/>
            <person name="Liimatainen K."/>
            <person name="Lipzen A."/>
            <person name="Lukacs Z."/>
            <person name="Mihaltcheva S."/>
            <person name="Morgado L.N."/>
            <person name="Niskanen T."/>
            <person name="Noordeloos M.E."/>
            <person name="Ohm R.A."/>
            <person name="Ortiz-Santana B."/>
            <person name="Ovrebo C."/>
            <person name="Racz N."/>
            <person name="Riley R."/>
            <person name="Savchenko A."/>
            <person name="Shiryaev A."/>
            <person name="Soop K."/>
            <person name="Spirin V."/>
            <person name="Szebenyi C."/>
            <person name="Tomsovsky M."/>
            <person name="Tulloss R.E."/>
            <person name="Uehling J."/>
            <person name="Grigoriev I.V."/>
            <person name="Vagvolgyi C."/>
            <person name="Papp T."/>
            <person name="Martin F.M."/>
            <person name="Miettinen O."/>
            <person name="Hibbett D.S."/>
            <person name="Nagy L.G."/>
        </authorList>
    </citation>
    <scope>NUCLEOTIDE SEQUENCE [LARGE SCALE GENOMIC DNA]</scope>
    <source>
        <strain evidence="1 2">NL-1719</strain>
    </source>
</reference>
<organism evidence="1 2">
    <name type="scientific">Pluteus cervinus</name>
    <dbReference type="NCBI Taxonomy" id="181527"/>
    <lineage>
        <taxon>Eukaryota</taxon>
        <taxon>Fungi</taxon>
        <taxon>Dikarya</taxon>
        <taxon>Basidiomycota</taxon>
        <taxon>Agaricomycotina</taxon>
        <taxon>Agaricomycetes</taxon>
        <taxon>Agaricomycetidae</taxon>
        <taxon>Agaricales</taxon>
        <taxon>Pluteineae</taxon>
        <taxon>Pluteaceae</taxon>
        <taxon>Pluteus</taxon>
    </lineage>
</organism>
<proteinExistence type="predicted"/>
<accession>A0ACD3A8I5</accession>
<evidence type="ECO:0000313" key="1">
    <source>
        <dbReference type="EMBL" id="TFK61951.1"/>
    </source>
</evidence>
<keyword evidence="2" id="KW-1185">Reference proteome</keyword>
<name>A0ACD3A8I5_9AGAR</name>
<dbReference type="Proteomes" id="UP000308600">
    <property type="component" value="Unassembled WGS sequence"/>
</dbReference>
<protein>
    <submittedName>
        <fullName evidence="1">Uncharacterized protein</fullName>
    </submittedName>
</protein>
<evidence type="ECO:0000313" key="2">
    <source>
        <dbReference type="Proteomes" id="UP000308600"/>
    </source>
</evidence>
<sequence length="513" mass="58781">MMEVVTTIPTEIWLRIFHLLPPQDIRIIRQVHSVFNAYSQSFLWRYLVLGRLEPKHRNQAKAILRNLALGQHVKALHIQPSSWEVEGSGYDYPLAIKAPTSVWTADPPIRTWVDLLIQMKWKHPIRSFRHFSYSKKTVSTGLAVIPHLTQLRVLLVSAWHYADVKHPSPEPYHAIWSKLRTHQLTTVCFSFSAWSALQIFSGTVQSSQTTFPCLETFSLDTTFQFNDSWEPEQFEEAIRVIASTGRGSVKFLRLYHNNIAESALSKLFSGLGLFPKLVQLDFEGYYSQYGTPVAKFLAHHSSLQTLNLEGYIDQVFSCLPTVGFDSSQSLKLTSLGLKYEVKRNLAWLIGEPSLQRYADTLTTLVIIPSRPGPDFPYALSYQDLNRLTSSLYKSPGGALLERLRIPIVHLCPEVFELLSNRLENLHTLCILYHSLVTRLDIEAAEPTAFWQEMKKKTYPNWKIRQFCLDPISSMPSKLSGEEQEIMNQVIPSIKTFDAGDWWHFQVKIESGVQ</sequence>
<dbReference type="EMBL" id="ML208617">
    <property type="protein sequence ID" value="TFK61951.1"/>
    <property type="molecule type" value="Genomic_DNA"/>
</dbReference>